<feature type="domain" description="DUF732" evidence="1">
    <location>
        <begin position="110"/>
        <end position="155"/>
    </location>
</feature>
<dbReference type="EMBL" id="JAVDWW010000011">
    <property type="protein sequence ID" value="MDR7172215.1"/>
    <property type="molecule type" value="Genomic_DNA"/>
</dbReference>
<evidence type="ECO:0000313" key="3">
    <source>
        <dbReference type="Proteomes" id="UP001251217"/>
    </source>
</evidence>
<reference evidence="2 3" key="1">
    <citation type="submission" date="2023-07" db="EMBL/GenBank/DDBJ databases">
        <title>Sorghum-associated microbial communities from plants grown in Nebraska, USA.</title>
        <authorList>
            <person name="Schachtman D."/>
        </authorList>
    </citation>
    <scope>NUCLEOTIDE SEQUENCE [LARGE SCALE GENOMIC DNA]</scope>
    <source>
        <strain evidence="2 3">4272</strain>
    </source>
</reference>
<gene>
    <name evidence="2" type="ORF">J2W56_005976</name>
</gene>
<protein>
    <recommendedName>
        <fullName evidence="1">DUF732 domain-containing protein</fullName>
    </recommendedName>
</protein>
<sequence length="156" mass="16082">MESSDVTRIDARRSSATSFTIFVAITGSRSCPTIGIVLLFSKIATGLAAAAAAVLFAAPASALPSAELRPVAVPHNYGPLQDAHFGFLLIQRDGIQILPDIISDFPGISEGGHAVCDLLAAGLSKQSLAEFLSEEPGEFGSAMAFVNAAETAYCPG</sequence>
<proteinExistence type="predicted"/>
<dbReference type="Pfam" id="PF05305">
    <property type="entry name" value="DUF732"/>
    <property type="match status" value="1"/>
</dbReference>
<comment type="caution">
    <text evidence="2">The sequence shown here is derived from an EMBL/GenBank/DDBJ whole genome shotgun (WGS) entry which is preliminary data.</text>
</comment>
<evidence type="ECO:0000259" key="1">
    <source>
        <dbReference type="Pfam" id="PF05305"/>
    </source>
</evidence>
<keyword evidence="3" id="KW-1185">Reference proteome</keyword>
<name>A0ABU1XNT3_9NOCA</name>
<evidence type="ECO:0000313" key="2">
    <source>
        <dbReference type="EMBL" id="MDR7172215.1"/>
    </source>
</evidence>
<accession>A0ABU1XNT3</accession>
<dbReference type="Proteomes" id="UP001251217">
    <property type="component" value="Unassembled WGS sequence"/>
</dbReference>
<dbReference type="InterPro" id="IPR007969">
    <property type="entry name" value="DUF732"/>
</dbReference>
<organism evidence="2 3">
    <name type="scientific">Nocardia kruczakiae</name>
    <dbReference type="NCBI Taxonomy" id="261477"/>
    <lineage>
        <taxon>Bacteria</taxon>
        <taxon>Bacillati</taxon>
        <taxon>Actinomycetota</taxon>
        <taxon>Actinomycetes</taxon>
        <taxon>Mycobacteriales</taxon>
        <taxon>Nocardiaceae</taxon>
        <taxon>Nocardia</taxon>
    </lineage>
</organism>